<feature type="transmembrane region" description="Helical" evidence="3">
    <location>
        <begin position="84"/>
        <end position="105"/>
    </location>
</feature>
<dbReference type="OrthoDB" id="5353557at2759"/>
<dbReference type="GO" id="GO:0030026">
    <property type="term" value="P:intracellular manganese ion homeostasis"/>
    <property type="evidence" value="ECO:0007669"/>
    <property type="project" value="TreeGrafter"/>
</dbReference>
<evidence type="ECO:0000256" key="1">
    <source>
        <dbReference type="ARBA" id="ARBA00022737"/>
    </source>
</evidence>
<dbReference type="PANTHER" id="PTHR12064:SF97">
    <property type="entry name" value="METAL TRANSPORTER CNNM-5"/>
    <property type="match status" value="1"/>
</dbReference>
<feature type="transmembrane region" description="Helical" evidence="3">
    <location>
        <begin position="23"/>
        <end position="49"/>
    </location>
</feature>
<dbReference type="VEuPathDB" id="TriTrypDB:BSAL_17735"/>
<evidence type="ECO:0000259" key="4">
    <source>
        <dbReference type="PROSITE" id="PS51846"/>
    </source>
</evidence>
<reference evidence="6" key="1">
    <citation type="submission" date="2015-09" db="EMBL/GenBank/DDBJ databases">
        <authorList>
            <consortium name="Pathogen Informatics"/>
        </authorList>
    </citation>
    <scope>NUCLEOTIDE SEQUENCE [LARGE SCALE GENOMIC DNA]</scope>
    <source>
        <strain evidence="6">Lake Konstanz</strain>
    </source>
</reference>
<dbReference type="GO" id="GO:0005737">
    <property type="term" value="C:cytoplasm"/>
    <property type="evidence" value="ECO:0007669"/>
    <property type="project" value="TreeGrafter"/>
</dbReference>
<dbReference type="Pfam" id="PF01595">
    <property type="entry name" value="CNNM"/>
    <property type="match status" value="1"/>
</dbReference>
<evidence type="ECO:0000256" key="3">
    <source>
        <dbReference type="SAM" id="Phobius"/>
    </source>
</evidence>
<evidence type="ECO:0000313" key="5">
    <source>
        <dbReference type="EMBL" id="CUG88878.1"/>
    </source>
</evidence>
<keyword evidence="2 3" id="KW-1133">Transmembrane helix</keyword>
<dbReference type="PANTHER" id="PTHR12064">
    <property type="entry name" value="METAL TRANSPORTER CNNM"/>
    <property type="match status" value="1"/>
</dbReference>
<keyword evidence="6" id="KW-1185">Reference proteome</keyword>
<dbReference type="InterPro" id="IPR002550">
    <property type="entry name" value="CNNM"/>
</dbReference>
<protein>
    <submittedName>
        <fullName evidence="5">Transmembrane protein, putative</fullName>
    </submittedName>
</protein>
<name>A0A0S4JBU6_BODSA</name>
<evidence type="ECO:0000256" key="2">
    <source>
        <dbReference type="PROSITE-ProRule" id="PRU01193"/>
    </source>
</evidence>
<dbReference type="AlphaFoldDB" id="A0A0S4JBU6"/>
<feature type="transmembrane region" description="Helical" evidence="3">
    <location>
        <begin position="117"/>
        <end position="142"/>
    </location>
</feature>
<dbReference type="InterPro" id="IPR045095">
    <property type="entry name" value="ACDP"/>
</dbReference>
<feature type="domain" description="CNNM transmembrane" evidence="4">
    <location>
        <begin position="21"/>
        <end position="217"/>
    </location>
</feature>
<gene>
    <name evidence="5" type="ORF">BSAL_17735</name>
</gene>
<dbReference type="Proteomes" id="UP000051952">
    <property type="component" value="Unassembled WGS sequence"/>
</dbReference>
<dbReference type="GO" id="GO:0010960">
    <property type="term" value="P:magnesium ion homeostasis"/>
    <property type="evidence" value="ECO:0007669"/>
    <property type="project" value="InterPro"/>
</dbReference>
<accession>A0A0S4JBU6</accession>
<feature type="transmembrane region" description="Helical" evidence="3">
    <location>
        <begin position="154"/>
        <end position="174"/>
    </location>
</feature>
<keyword evidence="2 3" id="KW-0812">Transmembrane</keyword>
<dbReference type="PROSITE" id="PS51846">
    <property type="entry name" value="CNNM"/>
    <property type="match status" value="1"/>
</dbReference>
<proteinExistence type="predicted"/>
<sequence>MNDTSSNCSTSSSVSLNYSVDDYQWWACCLGAVACLLMSGLASGINIGLMSLSPLSLRLLVDAAPAEKRRDPKLRLQARRATKVLPLVARKHLVLVTLLLTTAIADEVLPLCIDAIAPTWVAVVVSVTTMLLFTEVIPTALFTDHRSNLKLASALAPFVWTLLGVLGIVTWPMAKLLTVFVERTHKRVGDAESAAGSIKADEVDEEKVADKDRTQVETRQLLKASRFTALLHLLRKEASSSQHKTKKHSHHHSSSNPVMDVTQICLLERVIALGRVRVCDVMEPLASSPRLLNLDAIINYPGPWTDALAMYCARNCLHWFVVEGLHGTATWDIFETAAVLKAGGQVGSTIVDALLECCPSRYEQPLVVSEASYVCDAETLRRTMAPHASVALVHAAAAAADETEDGRSTMVGVVHLLDAIRARVVDTTYWVDEASRHHSTVVSSTAAAPKHSATAAAHTSLRASTLSERVWSTRRIG</sequence>
<dbReference type="GO" id="GO:0016020">
    <property type="term" value="C:membrane"/>
    <property type="evidence" value="ECO:0007669"/>
    <property type="project" value="UniProtKB-UniRule"/>
</dbReference>
<dbReference type="EMBL" id="CYKH01001679">
    <property type="protein sequence ID" value="CUG88878.1"/>
    <property type="molecule type" value="Genomic_DNA"/>
</dbReference>
<evidence type="ECO:0000313" key="6">
    <source>
        <dbReference type="Proteomes" id="UP000051952"/>
    </source>
</evidence>
<keyword evidence="1" id="KW-0677">Repeat</keyword>
<keyword evidence="2 3" id="KW-0472">Membrane</keyword>
<organism evidence="5 6">
    <name type="scientific">Bodo saltans</name>
    <name type="common">Flagellated protozoan</name>
    <dbReference type="NCBI Taxonomy" id="75058"/>
    <lineage>
        <taxon>Eukaryota</taxon>
        <taxon>Discoba</taxon>
        <taxon>Euglenozoa</taxon>
        <taxon>Kinetoplastea</taxon>
        <taxon>Metakinetoplastina</taxon>
        <taxon>Eubodonida</taxon>
        <taxon>Bodonidae</taxon>
        <taxon>Bodo</taxon>
    </lineage>
</organism>